<dbReference type="Proteomes" id="UP001465755">
    <property type="component" value="Unassembled WGS sequence"/>
</dbReference>
<name>A0AAW1NX27_9CHLO</name>
<reference evidence="2 3" key="1">
    <citation type="journal article" date="2024" name="Nat. Commun.">
        <title>Phylogenomics reveals the evolutionary origins of lichenization in chlorophyte algae.</title>
        <authorList>
            <person name="Puginier C."/>
            <person name="Libourel C."/>
            <person name="Otte J."/>
            <person name="Skaloud P."/>
            <person name="Haon M."/>
            <person name="Grisel S."/>
            <person name="Petersen M."/>
            <person name="Berrin J.G."/>
            <person name="Delaux P.M."/>
            <person name="Dal Grande F."/>
            <person name="Keller J."/>
        </authorList>
    </citation>
    <scope>NUCLEOTIDE SEQUENCE [LARGE SCALE GENOMIC DNA]</scope>
    <source>
        <strain evidence="2 3">SAG 2036</strain>
    </source>
</reference>
<feature type="compositionally biased region" description="Low complexity" evidence="1">
    <location>
        <begin position="72"/>
        <end position="83"/>
    </location>
</feature>
<keyword evidence="3" id="KW-1185">Reference proteome</keyword>
<sequence length="102" mass="10124">MLPAGLNEAGVEEVRLEGDLVEDQLCLLGLTLQDLFPAALKAASAVGDKSTSGEHPDSSQGPAAAEGERGEAPGSAAAAGHLAGHQCAALSEHRRAPAGAVC</sequence>
<proteinExistence type="predicted"/>
<evidence type="ECO:0000256" key="1">
    <source>
        <dbReference type="SAM" id="MobiDB-lite"/>
    </source>
</evidence>
<organism evidence="2 3">
    <name type="scientific">Symbiochloris irregularis</name>
    <dbReference type="NCBI Taxonomy" id="706552"/>
    <lineage>
        <taxon>Eukaryota</taxon>
        <taxon>Viridiplantae</taxon>
        <taxon>Chlorophyta</taxon>
        <taxon>core chlorophytes</taxon>
        <taxon>Trebouxiophyceae</taxon>
        <taxon>Trebouxiales</taxon>
        <taxon>Trebouxiaceae</taxon>
        <taxon>Symbiochloris</taxon>
    </lineage>
</organism>
<gene>
    <name evidence="2" type="ORF">WJX73_001633</name>
</gene>
<protein>
    <submittedName>
        <fullName evidence="2">Uncharacterized protein</fullName>
    </submittedName>
</protein>
<comment type="caution">
    <text evidence="2">The sequence shown here is derived from an EMBL/GenBank/DDBJ whole genome shotgun (WGS) entry which is preliminary data.</text>
</comment>
<feature type="region of interest" description="Disordered" evidence="1">
    <location>
        <begin position="43"/>
        <end position="83"/>
    </location>
</feature>
<accession>A0AAW1NX27</accession>
<dbReference type="EMBL" id="JALJOQ010000099">
    <property type="protein sequence ID" value="KAK9798189.1"/>
    <property type="molecule type" value="Genomic_DNA"/>
</dbReference>
<evidence type="ECO:0000313" key="3">
    <source>
        <dbReference type="Proteomes" id="UP001465755"/>
    </source>
</evidence>
<evidence type="ECO:0000313" key="2">
    <source>
        <dbReference type="EMBL" id="KAK9798189.1"/>
    </source>
</evidence>
<dbReference type="AlphaFoldDB" id="A0AAW1NX27"/>